<reference evidence="1 2" key="1">
    <citation type="submission" date="2019-05" db="EMBL/GenBank/DDBJ databases">
        <title>Another draft genome of Portunus trituberculatus and its Hox gene families provides insights of decapod evolution.</title>
        <authorList>
            <person name="Jeong J.-H."/>
            <person name="Song I."/>
            <person name="Kim S."/>
            <person name="Choi T."/>
            <person name="Kim D."/>
            <person name="Ryu S."/>
            <person name="Kim W."/>
        </authorList>
    </citation>
    <scope>NUCLEOTIDE SEQUENCE [LARGE SCALE GENOMIC DNA]</scope>
    <source>
        <tissue evidence="1">Muscle</tissue>
    </source>
</reference>
<protein>
    <submittedName>
        <fullName evidence="1">Uncharacterized protein</fullName>
    </submittedName>
</protein>
<keyword evidence="2" id="KW-1185">Reference proteome</keyword>
<gene>
    <name evidence="1" type="ORF">E2C01_002776</name>
</gene>
<comment type="caution">
    <text evidence="1">The sequence shown here is derived from an EMBL/GenBank/DDBJ whole genome shotgun (WGS) entry which is preliminary data.</text>
</comment>
<dbReference type="EMBL" id="VSRR010000102">
    <property type="protein sequence ID" value="MPC10147.1"/>
    <property type="molecule type" value="Genomic_DNA"/>
</dbReference>
<evidence type="ECO:0000313" key="2">
    <source>
        <dbReference type="Proteomes" id="UP000324222"/>
    </source>
</evidence>
<dbReference type="Proteomes" id="UP000324222">
    <property type="component" value="Unassembled WGS sequence"/>
</dbReference>
<accession>A0A5B7CKM7</accession>
<evidence type="ECO:0000313" key="1">
    <source>
        <dbReference type="EMBL" id="MPC10147.1"/>
    </source>
</evidence>
<organism evidence="1 2">
    <name type="scientific">Portunus trituberculatus</name>
    <name type="common">Swimming crab</name>
    <name type="synonym">Neptunus trituberculatus</name>
    <dbReference type="NCBI Taxonomy" id="210409"/>
    <lineage>
        <taxon>Eukaryota</taxon>
        <taxon>Metazoa</taxon>
        <taxon>Ecdysozoa</taxon>
        <taxon>Arthropoda</taxon>
        <taxon>Crustacea</taxon>
        <taxon>Multicrustacea</taxon>
        <taxon>Malacostraca</taxon>
        <taxon>Eumalacostraca</taxon>
        <taxon>Eucarida</taxon>
        <taxon>Decapoda</taxon>
        <taxon>Pleocyemata</taxon>
        <taxon>Brachyura</taxon>
        <taxon>Eubrachyura</taxon>
        <taxon>Portunoidea</taxon>
        <taxon>Portunidae</taxon>
        <taxon>Portuninae</taxon>
        <taxon>Portunus</taxon>
    </lineage>
</organism>
<proteinExistence type="predicted"/>
<dbReference type="AlphaFoldDB" id="A0A5B7CKM7"/>
<sequence length="61" mass="6154">MACVAGQDAAQISVVEGGTGSVVHNLQARVVSQQTLFVRGAAAAAAAGFQGQTTNDTHRDL</sequence>
<name>A0A5B7CKM7_PORTR</name>